<feature type="compositionally biased region" description="Basic and acidic residues" evidence="1">
    <location>
        <begin position="49"/>
        <end position="59"/>
    </location>
</feature>
<proteinExistence type="predicted"/>
<feature type="region of interest" description="Disordered" evidence="1">
    <location>
        <begin position="47"/>
        <end position="77"/>
    </location>
</feature>
<dbReference type="EMBL" id="CP018236">
    <property type="protein sequence ID" value="API57761.1"/>
    <property type="molecule type" value="Genomic_DNA"/>
</dbReference>
<sequence>MAHYQVTVSMIIEANDQMDAAMRAYGVLHDLTPDTFEVKDANTSQRVVLRGEDQEEALRRSLPGKRSTDVKGTDRIR</sequence>
<accession>A0A1L3ZQ62</accession>
<feature type="compositionally biased region" description="Basic and acidic residues" evidence="1">
    <location>
        <begin position="66"/>
        <end position="77"/>
    </location>
</feature>
<dbReference type="Proteomes" id="UP000183050">
    <property type="component" value="Plasmid unnamed8"/>
</dbReference>
<name>A0A1L3ZQ62_RHILE</name>
<evidence type="ECO:0000313" key="2">
    <source>
        <dbReference type="EMBL" id="API57761.1"/>
    </source>
</evidence>
<dbReference type="AlphaFoldDB" id="A0A1L3ZQ62"/>
<geneLocation type="plasmid" evidence="3">
    <name>unnamed8 sequence</name>
</geneLocation>
<keyword evidence="2" id="KW-0614">Plasmid</keyword>
<protein>
    <submittedName>
        <fullName evidence="2">Uncharacterized protein</fullName>
    </submittedName>
</protein>
<evidence type="ECO:0000313" key="3">
    <source>
        <dbReference type="Proteomes" id="UP000183050"/>
    </source>
</evidence>
<gene>
    <name evidence="2" type="ORF">BMW22_41610</name>
</gene>
<reference evidence="2 3" key="1">
    <citation type="submission" date="2016-11" db="EMBL/GenBank/DDBJ databases">
        <title>Rhizobium leguminosarum bv. viciae strain Vaf12 isolated from Vavilovia formosa root nodules from Russia, Dagestan.</title>
        <authorList>
            <person name="Kimeklis A."/>
        </authorList>
    </citation>
    <scope>NUCLEOTIDE SEQUENCE [LARGE SCALE GENOMIC DNA]</scope>
    <source>
        <strain evidence="2 3">Vaf-108</strain>
        <plasmid evidence="3">Plasmid unnamed8 sequence</plasmid>
    </source>
</reference>
<dbReference type="RefSeq" id="WP_072642753.1">
    <property type="nucleotide sequence ID" value="NZ_CP018236.1"/>
</dbReference>
<evidence type="ECO:0000256" key="1">
    <source>
        <dbReference type="SAM" id="MobiDB-lite"/>
    </source>
</evidence>
<organism evidence="2 3">
    <name type="scientific">Rhizobium leguminosarum</name>
    <dbReference type="NCBI Taxonomy" id="384"/>
    <lineage>
        <taxon>Bacteria</taxon>
        <taxon>Pseudomonadati</taxon>
        <taxon>Pseudomonadota</taxon>
        <taxon>Alphaproteobacteria</taxon>
        <taxon>Hyphomicrobiales</taxon>
        <taxon>Rhizobiaceae</taxon>
        <taxon>Rhizobium/Agrobacterium group</taxon>
        <taxon>Rhizobium</taxon>
    </lineage>
</organism>